<name>A0ABU0JPD4_9HYPH</name>
<keyword evidence="2" id="KW-1185">Reference proteome</keyword>
<organism evidence="1 2">
    <name type="scientific">Labrys wisconsinensis</name>
    <dbReference type="NCBI Taxonomy" id="425677"/>
    <lineage>
        <taxon>Bacteria</taxon>
        <taxon>Pseudomonadati</taxon>
        <taxon>Pseudomonadota</taxon>
        <taxon>Alphaproteobacteria</taxon>
        <taxon>Hyphomicrobiales</taxon>
        <taxon>Xanthobacteraceae</taxon>
        <taxon>Labrys</taxon>
    </lineage>
</organism>
<sequence length="96" mass="10187">MALVGRRFLSRPPVPIALAVAVGFLLGLAAAGIAARTPPFSGMSQADREWYFIALASYCRGHGYATAGEPCMALVRDGTLSIADLYAYRTAHEAAR</sequence>
<proteinExistence type="predicted"/>
<evidence type="ECO:0000313" key="1">
    <source>
        <dbReference type="EMBL" id="MDQ0475243.1"/>
    </source>
</evidence>
<reference evidence="1 2" key="1">
    <citation type="submission" date="2023-07" db="EMBL/GenBank/DDBJ databases">
        <title>Genomic Encyclopedia of Type Strains, Phase IV (KMG-IV): sequencing the most valuable type-strain genomes for metagenomic binning, comparative biology and taxonomic classification.</title>
        <authorList>
            <person name="Goeker M."/>
        </authorList>
    </citation>
    <scope>NUCLEOTIDE SEQUENCE [LARGE SCALE GENOMIC DNA]</scope>
    <source>
        <strain evidence="1 2">DSM 19619</strain>
    </source>
</reference>
<gene>
    <name evidence="1" type="ORF">QO011_008285</name>
</gene>
<dbReference type="EMBL" id="JAUSVX010000032">
    <property type="protein sequence ID" value="MDQ0475243.1"/>
    <property type="molecule type" value="Genomic_DNA"/>
</dbReference>
<dbReference type="Proteomes" id="UP001242480">
    <property type="component" value="Unassembled WGS sequence"/>
</dbReference>
<evidence type="ECO:0000313" key="2">
    <source>
        <dbReference type="Proteomes" id="UP001242480"/>
    </source>
</evidence>
<comment type="caution">
    <text evidence="1">The sequence shown here is derived from an EMBL/GenBank/DDBJ whole genome shotgun (WGS) entry which is preliminary data.</text>
</comment>
<dbReference type="RefSeq" id="WP_307286201.1">
    <property type="nucleotide sequence ID" value="NZ_JAUSVX010000032.1"/>
</dbReference>
<protein>
    <submittedName>
        <fullName evidence="1">Uncharacterized protein</fullName>
    </submittedName>
</protein>
<accession>A0ABU0JPD4</accession>